<keyword evidence="2" id="KW-1185">Reference proteome</keyword>
<accession>A0A846ZA77</accession>
<proteinExistence type="predicted"/>
<dbReference type="RefSeq" id="WP_157438568.1">
    <property type="nucleotide sequence ID" value="NZ_JAAXPI010000054.1"/>
</dbReference>
<evidence type="ECO:0000313" key="1">
    <source>
        <dbReference type="EMBL" id="NKZ07435.1"/>
    </source>
</evidence>
<protein>
    <submittedName>
        <fullName evidence="1">Uncharacterized protein</fullName>
    </submittedName>
</protein>
<reference evidence="1 2" key="1">
    <citation type="submission" date="2020-04" db="EMBL/GenBank/DDBJ databases">
        <title>MicrobeNet Type strains.</title>
        <authorList>
            <person name="Nicholson A.C."/>
        </authorList>
    </citation>
    <scope>NUCLEOTIDE SEQUENCE [LARGE SCALE GENOMIC DNA]</scope>
    <source>
        <strain evidence="1 2">ATCC BAA-277</strain>
    </source>
</reference>
<name>A0A846ZA77_9ACTN</name>
<comment type="caution">
    <text evidence="1">The sequence shown here is derived from an EMBL/GenBank/DDBJ whole genome shotgun (WGS) entry which is preliminary data.</text>
</comment>
<dbReference type="Proteomes" id="UP000579250">
    <property type="component" value="Unassembled WGS sequence"/>
</dbReference>
<organism evidence="1 2">
    <name type="scientific">Actinomadura latina</name>
    <dbReference type="NCBI Taxonomy" id="163603"/>
    <lineage>
        <taxon>Bacteria</taxon>
        <taxon>Bacillati</taxon>
        <taxon>Actinomycetota</taxon>
        <taxon>Actinomycetes</taxon>
        <taxon>Streptosporangiales</taxon>
        <taxon>Thermomonosporaceae</taxon>
        <taxon>Actinomadura</taxon>
    </lineage>
</organism>
<sequence length="76" mass="8070">MNALLTFQTGGMGEAKVIRASSGAETSASLDHVDDVSPNINGRIAARFHVSLISRVIPGQRLLHDQAESPVVMKIS</sequence>
<evidence type="ECO:0000313" key="2">
    <source>
        <dbReference type="Proteomes" id="UP000579250"/>
    </source>
</evidence>
<gene>
    <name evidence="1" type="ORF">HGB48_27440</name>
</gene>
<dbReference type="EMBL" id="JAAXPI010000054">
    <property type="protein sequence ID" value="NKZ07435.1"/>
    <property type="molecule type" value="Genomic_DNA"/>
</dbReference>
<dbReference type="AlphaFoldDB" id="A0A846ZA77"/>